<dbReference type="Proteomes" id="UP000326198">
    <property type="component" value="Unassembled WGS sequence"/>
</dbReference>
<sequence length="135" mass="15094">MHSLANRSLAAGFLVAPFLLTTAAGPRNASALYPELYAVHSDSTPVFQNVTRKTANRLIRVLQGAEVNRVLEKRDDGLLLEHVLRTPGARMEHVVASSLPFDRSMWIFSGSVWTRELHFQLRREGRVRPTCGARS</sequence>
<evidence type="ECO:0000256" key="1">
    <source>
        <dbReference type="SAM" id="SignalP"/>
    </source>
</evidence>
<gene>
    <name evidence="2" type="ORF">BDV26DRAFT_296979</name>
</gene>
<proteinExistence type="predicted"/>
<dbReference type="EMBL" id="ML736317">
    <property type="protein sequence ID" value="KAE8373379.1"/>
    <property type="molecule type" value="Genomic_DNA"/>
</dbReference>
<reference evidence="2 3" key="1">
    <citation type="submission" date="2019-04" db="EMBL/GenBank/DDBJ databases">
        <title>Friends and foes A comparative genomics studyof 23 Aspergillus species from section Flavi.</title>
        <authorList>
            <consortium name="DOE Joint Genome Institute"/>
            <person name="Kjaerbolling I."/>
            <person name="Vesth T."/>
            <person name="Frisvad J.C."/>
            <person name="Nybo J.L."/>
            <person name="Theobald S."/>
            <person name="Kildgaard S."/>
            <person name="Isbrandt T."/>
            <person name="Kuo A."/>
            <person name="Sato A."/>
            <person name="Lyhne E.K."/>
            <person name="Kogle M.E."/>
            <person name="Wiebenga A."/>
            <person name="Kun R.S."/>
            <person name="Lubbers R.J."/>
            <person name="Makela M.R."/>
            <person name="Barry K."/>
            <person name="Chovatia M."/>
            <person name="Clum A."/>
            <person name="Daum C."/>
            <person name="Haridas S."/>
            <person name="He G."/>
            <person name="LaButti K."/>
            <person name="Lipzen A."/>
            <person name="Mondo S."/>
            <person name="Riley R."/>
            <person name="Salamov A."/>
            <person name="Simmons B.A."/>
            <person name="Magnuson J.K."/>
            <person name="Henrissat B."/>
            <person name="Mortensen U.H."/>
            <person name="Larsen T.O."/>
            <person name="Devries R.P."/>
            <person name="Grigoriev I.V."/>
            <person name="Machida M."/>
            <person name="Baker S.E."/>
            <person name="Andersen M.R."/>
        </authorList>
    </citation>
    <scope>NUCLEOTIDE SEQUENCE [LARGE SCALE GENOMIC DNA]</scope>
    <source>
        <strain evidence="2 3">IBT 29228</strain>
    </source>
</reference>
<evidence type="ECO:0000313" key="2">
    <source>
        <dbReference type="EMBL" id="KAE8373379.1"/>
    </source>
</evidence>
<feature type="signal peptide" evidence="1">
    <location>
        <begin position="1"/>
        <end position="31"/>
    </location>
</feature>
<feature type="chain" id="PRO_5025019678" evidence="1">
    <location>
        <begin position="32"/>
        <end position="135"/>
    </location>
</feature>
<evidence type="ECO:0000313" key="3">
    <source>
        <dbReference type="Proteomes" id="UP000326198"/>
    </source>
</evidence>
<protein>
    <submittedName>
        <fullName evidence="2">Uncharacterized protein</fullName>
    </submittedName>
</protein>
<keyword evidence="1" id="KW-0732">Signal</keyword>
<accession>A0A5N7AWH5</accession>
<name>A0A5N7AWH5_9EURO</name>
<organism evidence="2 3">
    <name type="scientific">Aspergillus bertholletiae</name>
    <dbReference type="NCBI Taxonomy" id="1226010"/>
    <lineage>
        <taxon>Eukaryota</taxon>
        <taxon>Fungi</taxon>
        <taxon>Dikarya</taxon>
        <taxon>Ascomycota</taxon>
        <taxon>Pezizomycotina</taxon>
        <taxon>Eurotiomycetes</taxon>
        <taxon>Eurotiomycetidae</taxon>
        <taxon>Eurotiales</taxon>
        <taxon>Aspergillaceae</taxon>
        <taxon>Aspergillus</taxon>
        <taxon>Aspergillus subgen. Circumdati</taxon>
    </lineage>
</organism>
<dbReference type="AlphaFoldDB" id="A0A5N7AWH5"/>
<keyword evidence="3" id="KW-1185">Reference proteome</keyword>